<evidence type="ECO:0000313" key="4">
    <source>
        <dbReference type="Proteomes" id="UP000028999"/>
    </source>
</evidence>
<evidence type="ECO:0000313" key="3">
    <source>
        <dbReference type="EMBL" id="CDY17970.1"/>
    </source>
</evidence>
<dbReference type="EMBL" id="LK032080">
    <property type="protein sequence ID" value="CDY17970.1"/>
    <property type="molecule type" value="Genomic_DNA"/>
</dbReference>
<feature type="compositionally biased region" description="Basic and acidic residues" evidence="1">
    <location>
        <begin position="269"/>
        <end position="296"/>
    </location>
</feature>
<dbReference type="AlphaFoldDB" id="A0A078FTX0"/>
<reference evidence="3 4" key="1">
    <citation type="journal article" date="2014" name="Science">
        <title>Plant genetics. Early allopolyploid evolution in the post-Neolithic Brassica napus oilseed genome.</title>
        <authorList>
            <person name="Chalhoub B."/>
            <person name="Denoeud F."/>
            <person name="Liu S."/>
            <person name="Parkin I.A."/>
            <person name="Tang H."/>
            <person name="Wang X."/>
            <person name="Chiquet J."/>
            <person name="Belcram H."/>
            <person name="Tong C."/>
            <person name="Samans B."/>
            <person name="Correa M."/>
            <person name="Da Silva C."/>
            <person name="Just J."/>
            <person name="Falentin C."/>
            <person name="Koh C.S."/>
            <person name="Le Clainche I."/>
            <person name="Bernard M."/>
            <person name="Bento P."/>
            <person name="Noel B."/>
            <person name="Labadie K."/>
            <person name="Alberti A."/>
            <person name="Charles M."/>
            <person name="Arnaud D."/>
            <person name="Guo H."/>
            <person name="Daviaud C."/>
            <person name="Alamery S."/>
            <person name="Jabbari K."/>
            <person name="Zhao M."/>
            <person name="Edger P.P."/>
            <person name="Chelaifa H."/>
            <person name="Tack D."/>
            <person name="Lassalle G."/>
            <person name="Mestiri I."/>
            <person name="Schnel N."/>
            <person name="Le Paslier M.C."/>
            <person name="Fan G."/>
            <person name="Renault V."/>
            <person name="Bayer P.E."/>
            <person name="Golicz A.A."/>
            <person name="Manoli S."/>
            <person name="Lee T.H."/>
            <person name="Thi V.H."/>
            <person name="Chalabi S."/>
            <person name="Hu Q."/>
            <person name="Fan C."/>
            <person name="Tollenaere R."/>
            <person name="Lu Y."/>
            <person name="Battail C."/>
            <person name="Shen J."/>
            <person name="Sidebottom C.H."/>
            <person name="Wang X."/>
            <person name="Canaguier A."/>
            <person name="Chauveau A."/>
            <person name="Berard A."/>
            <person name="Deniot G."/>
            <person name="Guan M."/>
            <person name="Liu Z."/>
            <person name="Sun F."/>
            <person name="Lim Y.P."/>
            <person name="Lyons E."/>
            <person name="Town C.D."/>
            <person name="Bancroft I."/>
            <person name="Wang X."/>
            <person name="Meng J."/>
            <person name="Ma J."/>
            <person name="Pires J.C."/>
            <person name="King G.J."/>
            <person name="Brunel D."/>
            <person name="Delourme R."/>
            <person name="Renard M."/>
            <person name="Aury J.M."/>
            <person name="Adams K.L."/>
            <person name="Batley J."/>
            <person name="Snowdon R.J."/>
            <person name="Tost J."/>
            <person name="Edwards D."/>
            <person name="Zhou Y."/>
            <person name="Hua W."/>
            <person name="Sharpe A.G."/>
            <person name="Paterson A.H."/>
            <person name="Guan C."/>
            <person name="Wincker P."/>
        </authorList>
    </citation>
    <scope>NUCLEOTIDE SEQUENCE [LARGE SCALE GENOMIC DNA]</scope>
    <source>
        <strain evidence="4">cv. Darmor-bzh</strain>
    </source>
</reference>
<proteinExistence type="predicted"/>
<evidence type="ECO:0000259" key="2">
    <source>
        <dbReference type="Pfam" id="PF09331"/>
    </source>
</evidence>
<gene>
    <name evidence="3" type="primary">BnaC03g30420D</name>
    <name evidence="3" type="ORF">GSBRNA2T00002340001</name>
</gene>
<evidence type="ECO:0000256" key="1">
    <source>
        <dbReference type="SAM" id="MobiDB-lite"/>
    </source>
</evidence>
<dbReference type="InterPro" id="IPR015410">
    <property type="entry name" value="DUF1985"/>
</dbReference>
<organism evidence="3 4">
    <name type="scientific">Brassica napus</name>
    <name type="common">Rape</name>
    <dbReference type="NCBI Taxonomy" id="3708"/>
    <lineage>
        <taxon>Eukaryota</taxon>
        <taxon>Viridiplantae</taxon>
        <taxon>Streptophyta</taxon>
        <taxon>Embryophyta</taxon>
        <taxon>Tracheophyta</taxon>
        <taxon>Spermatophyta</taxon>
        <taxon>Magnoliopsida</taxon>
        <taxon>eudicotyledons</taxon>
        <taxon>Gunneridae</taxon>
        <taxon>Pentapetalae</taxon>
        <taxon>rosids</taxon>
        <taxon>malvids</taxon>
        <taxon>Brassicales</taxon>
        <taxon>Brassicaceae</taxon>
        <taxon>Brassiceae</taxon>
        <taxon>Brassica</taxon>
    </lineage>
</organism>
<dbReference type="PANTHER" id="PTHR48449">
    <property type="entry name" value="DUF1985 DOMAIN-CONTAINING PROTEIN"/>
    <property type="match status" value="1"/>
</dbReference>
<dbReference type="Proteomes" id="UP000028999">
    <property type="component" value="Unassembled WGS sequence"/>
</dbReference>
<protein>
    <submittedName>
        <fullName evidence="3">BnaC03g30420D protein</fullName>
    </submittedName>
</protein>
<dbReference type="Gramene" id="CDY17970">
    <property type="protein sequence ID" value="CDY17970"/>
    <property type="gene ID" value="GSBRNA2T00002340001"/>
</dbReference>
<feature type="region of interest" description="Disordered" evidence="1">
    <location>
        <begin position="265"/>
        <end position="314"/>
    </location>
</feature>
<dbReference type="PaxDb" id="3708-A0A078FTX0"/>
<name>A0A078FTX0_BRANA</name>
<feature type="domain" description="DUF1985" evidence="2">
    <location>
        <begin position="119"/>
        <end position="193"/>
    </location>
</feature>
<dbReference type="PANTHER" id="PTHR48449:SF1">
    <property type="entry name" value="DUF1985 DOMAIN-CONTAINING PROTEIN"/>
    <property type="match status" value="1"/>
</dbReference>
<accession>A0A078FTX0</accession>
<keyword evidence="4" id="KW-1185">Reference proteome</keyword>
<sequence length="328" mass="38005">MSECSETLYSLVLGLGIYLRGRAICSQKHCLYTDNSKLLPALREALNDDEYEELKESKLGIFIKFKEMNFDWASMLAYYMLGFQLDIKKKYELWCLVGPEPVRFSLIKFEHLTGLNCNYFEDIENLRCVIIASCERCGEWSRDDRMRLGYLAIFTGFIEGRNYSTATRACLARLVMDLEVFENYPWGRVAFKVWAIRRYSHVVHYIEKDFDEMFPKCDDEAEDTAADNIIKIMFNAPKNWKWTMDCWEAAGTKALTNPLKTVLRPQMKASKEPPADERKEALIDERKEAPAEDRSKSSIGVDGMSKSQIEQGFKDLADSMRDGFQMCL</sequence>
<dbReference type="Pfam" id="PF09331">
    <property type="entry name" value="DUF1985"/>
    <property type="match status" value="1"/>
</dbReference>